<evidence type="ECO:0000313" key="3">
    <source>
        <dbReference type="Proteomes" id="UP000504638"/>
    </source>
</evidence>
<dbReference type="AlphaFoldDB" id="A0A6G1G235"/>
<dbReference type="Gene3D" id="3.40.630.30">
    <property type="match status" value="1"/>
</dbReference>
<dbReference type="RefSeq" id="XP_033533617.1">
    <property type="nucleotide sequence ID" value="XM_033681308.1"/>
</dbReference>
<dbReference type="PANTHER" id="PTHR42791">
    <property type="entry name" value="GNAT FAMILY ACETYLTRANSFERASE"/>
    <property type="match status" value="1"/>
</dbReference>
<dbReference type="GO" id="GO:0016747">
    <property type="term" value="F:acyltransferase activity, transferring groups other than amino-acyl groups"/>
    <property type="evidence" value="ECO:0007669"/>
    <property type="project" value="InterPro"/>
</dbReference>
<gene>
    <name evidence="2 4" type="ORF">P152DRAFT_474223</name>
</gene>
<reference evidence="4" key="3">
    <citation type="submission" date="2025-04" db="UniProtKB">
        <authorList>
            <consortium name="RefSeq"/>
        </authorList>
    </citation>
    <scope>IDENTIFICATION</scope>
    <source>
        <strain evidence="4">CBS 781.70</strain>
    </source>
</reference>
<protein>
    <recommendedName>
        <fullName evidence="1">N-acetyltransferase domain-containing protein</fullName>
    </recommendedName>
</protein>
<dbReference type="GeneID" id="54421878"/>
<accession>A0A6G1G235</accession>
<dbReference type="PROSITE" id="PS51186">
    <property type="entry name" value="GNAT"/>
    <property type="match status" value="1"/>
</dbReference>
<dbReference type="InterPro" id="IPR000182">
    <property type="entry name" value="GNAT_dom"/>
</dbReference>
<evidence type="ECO:0000313" key="2">
    <source>
        <dbReference type="EMBL" id="KAF1811986.1"/>
    </source>
</evidence>
<evidence type="ECO:0000313" key="4">
    <source>
        <dbReference type="RefSeq" id="XP_033533617.1"/>
    </source>
</evidence>
<sequence length="224" mass="25043">MANIKAVEGNAEDRQRISTVYTRAFAHDPVIEYMLGMTPEKKSAYLPKYFDYLTVAASLNKGLFFEANDWSSCAVCMPPQQKIDSPRTLIPSGLIWMTLDVGIASSWRMISEFPSAVGPAKKKGLGNQKDFYYLFFIATDPDHQGQGLASAIIRVLQERAGKEGLPIWLEATTTKSRDTYQRLGFKEVEEVRAGKGKVNADGIREKDGKGVPLWAMIWWPESKA</sequence>
<dbReference type="SUPFAM" id="SSF55729">
    <property type="entry name" value="Acyl-CoA N-acyltransferases (Nat)"/>
    <property type="match status" value="1"/>
</dbReference>
<organism evidence="2">
    <name type="scientific">Eremomyces bilateralis CBS 781.70</name>
    <dbReference type="NCBI Taxonomy" id="1392243"/>
    <lineage>
        <taxon>Eukaryota</taxon>
        <taxon>Fungi</taxon>
        <taxon>Dikarya</taxon>
        <taxon>Ascomycota</taxon>
        <taxon>Pezizomycotina</taxon>
        <taxon>Dothideomycetes</taxon>
        <taxon>Dothideomycetes incertae sedis</taxon>
        <taxon>Eremomycetales</taxon>
        <taxon>Eremomycetaceae</taxon>
        <taxon>Eremomyces</taxon>
    </lineage>
</organism>
<dbReference type="CDD" id="cd04301">
    <property type="entry name" value="NAT_SF"/>
    <property type="match status" value="1"/>
</dbReference>
<name>A0A6G1G235_9PEZI</name>
<reference evidence="2 4" key="1">
    <citation type="submission" date="2020-01" db="EMBL/GenBank/DDBJ databases">
        <authorList>
            <consortium name="DOE Joint Genome Institute"/>
            <person name="Haridas S."/>
            <person name="Albert R."/>
            <person name="Binder M."/>
            <person name="Bloem J."/>
            <person name="Labutti K."/>
            <person name="Salamov A."/>
            <person name="Andreopoulos B."/>
            <person name="Baker S.E."/>
            <person name="Barry K."/>
            <person name="Bills G."/>
            <person name="Bluhm B.H."/>
            <person name="Cannon C."/>
            <person name="Castanera R."/>
            <person name="Culley D.E."/>
            <person name="Daum C."/>
            <person name="Ezra D."/>
            <person name="Gonzalez J.B."/>
            <person name="Henrissat B."/>
            <person name="Kuo A."/>
            <person name="Liang C."/>
            <person name="Lipzen A."/>
            <person name="Lutzoni F."/>
            <person name="Magnuson J."/>
            <person name="Mondo S."/>
            <person name="Nolan M."/>
            <person name="Ohm R."/>
            <person name="Pangilinan J."/>
            <person name="Park H.-J."/>
            <person name="Ramirez L."/>
            <person name="Alfaro M."/>
            <person name="Sun H."/>
            <person name="Tritt A."/>
            <person name="Yoshinaga Y."/>
            <person name="Zwiers L.-H."/>
            <person name="Turgeon B.G."/>
            <person name="Goodwin S.B."/>
            <person name="Spatafora J.W."/>
            <person name="Crous P.W."/>
            <person name="Grigoriev I.V."/>
        </authorList>
    </citation>
    <scope>NUCLEOTIDE SEQUENCE</scope>
    <source>
        <strain evidence="2 4">CBS 781.70</strain>
    </source>
</reference>
<dbReference type="PANTHER" id="PTHR42791:SF1">
    <property type="entry name" value="N-ACETYLTRANSFERASE DOMAIN-CONTAINING PROTEIN"/>
    <property type="match status" value="1"/>
</dbReference>
<proteinExistence type="predicted"/>
<evidence type="ECO:0000259" key="1">
    <source>
        <dbReference type="PROSITE" id="PS51186"/>
    </source>
</evidence>
<dbReference type="InterPro" id="IPR052523">
    <property type="entry name" value="Trichothecene_AcTrans"/>
</dbReference>
<reference evidence="4" key="2">
    <citation type="submission" date="2020-04" db="EMBL/GenBank/DDBJ databases">
        <authorList>
            <consortium name="NCBI Genome Project"/>
        </authorList>
    </citation>
    <scope>NUCLEOTIDE SEQUENCE</scope>
    <source>
        <strain evidence="4">CBS 781.70</strain>
    </source>
</reference>
<dbReference type="Pfam" id="PF00583">
    <property type="entry name" value="Acetyltransf_1"/>
    <property type="match status" value="1"/>
</dbReference>
<dbReference type="Proteomes" id="UP000504638">
    <property type="component" value="Unplaced"/>
</dbReference>
<dbReference type="OrthoDB" id="544277at2759"/>
<feature type="domain" description="N-acetyltransferase" evidence="1">
    <location>
        <begin position="133"/>
        <end position="209"/>
    </location>
</feature>
<keyword evidence="3" id="KW-1185">Reference proteome</keyword>
<dbReference type="EMBL" id="ML975159">
    <property type="protein sequence ID" value="KAF1811986.1"/>
    <property type="molecule type" value="Genomic_DNA"/>
</dbReference>
<dbReference type="InterPro" id="IPR016181">
    <property type="entry name" value="Acyl_CoA_acyltransferase"/>
</dbReference>